<dbReference type="InterPro" id="IPR017850">
    <property type="entry name" value="Alkaline_phosphatase_core_sf"/>
</dbReference>
<comment type="pathway">
    <text evidence="3 9">Carbohydrate degradation; glycolysis; pyruvate from D-glyceraldehyde 3-phosphate: step 3/5.</text>
</comment>
<dbReference type="PANTHER" id="PTHR31637">
    <property type="entry name" value="2,3-BISPHOSPHOGLYCERATE-INDEPENDENT PHOSPHOGLYCERATE MUTASE"/>
    <property type="match status" value="1"/>
</dbReference>
<dbReference type="CDD" id="cd16010">
    <property type="entry name" value="iPGM"/>
    <property type="match status" value="1"/>
</dbReference>
<dbReference type="EC" id="5.4.2.12" evidence="9 10"/>
<evidence type="ECO:0000256" key="3">
    <source>
        <dbReference type="ARBA" id="ARBA00004798"/>
    </source>
</evidence>
<organism evidence="16 17">
    <name type="scientific">Hymenobacter psychrotolerans DSM 18569</name>
    <dbReference type="NCBI Taxonomy" id="1121959"/>
    <lineage>
        <taxon>Bacteria</taxon>
        <taxon>Pseudomonadati</taxon>
        <taxon>Bacteroidota</taxon>
        <taxon>Cytophagia</taxon>
        <taxon>Cytophagales</taxon>
        <taxon>Hymenobacteraceae</taxon>
        <taxon>Hymenobacter</taxon>
    </lineage>
</organism>
<feature type="domain" description="BPG-independent PGAM N-terminal" evidence="15">
    <location>
        <begin position="94"/>
        <end position="308"/>
    </location>
</feature>
<comment type="catalytic activity">
    <reaction evidence="1 9">
        <text>(2R)-2-phosphoglycerate = (2R)-3-phosphoglycerate</text>
        <dbReference type="Rhea" id="RHEA:15901"/>
        <dbReference type="ChEBI" id="CHEBI:58272"/>
        <dbReference type="ChEBI" id="CHEBI:58289"/>
        <dbReference type="EC" id="5.4.2.12"/>
    </reaction>
</comment>
<dbReference type="UniPathway" id="UPA00109">
    <property type="reaction ID" value="UER00186"/>
</dbReference>
<proteinExistence type="inferred from homology"/>
<feature type="binding site" evidence="9 13">
    <location>
        <position position="417"/>
    </location>
    <ligand>
        <name>Mn(2+)</name>
        <dbReference type="ChEBI" id="CHEBI:29035"/>
        <label>1</label>
    </ligand>
</feature>
<dbReference type="FunFam" id="3.40.1450.10:FF:000002">
    <property type="entry name" value="2,3-bisphosphoglycerate-independent phosphoglycerate mutase"/>
    <property type="match status" value="1"/>
</dbReference>
<reference evidence="17" key="1">
    <citation type="submission" date="2016-11" db="EMBL/GenBank/DDBJ databases">
        <authorList>
            <person name="Varghese N."/>
            <person name="Submissions S."/>
        </authorList>
    </citation>
    <scope>NUCLEOTIDE SEQUENCE [LARGE SCALE GENOMIC DNA]</scope>
    <source>
        <strain evidence="17">DSM 18569</strain>
    </source>
</reference>
<dbReference type="GO" id="GO:0004619">
    <property type="term" value="F:phosphoglycerate mutase activity"/>
    <property type="evidence" value="ECO:0007669"/>
    <property type="project" value="UniProtKB-UniRule"/>
</dbReference>
<sequence>MWPVRCRKPIFALMDKQVVLVILDGWGLAQNKEVSAIDKAQTPFVDSLFEQFPHSKLQASGEAVGLPDGQMGNSEVGHMNIGAGRVVYQDLVRINKAIRERKLGLVPALEKAFEYARLNSKPVHLMGLLSDGGVHSHLDHLKALCTLAHDADVHNVFIHAFTDGRDTDPKGGVSYVNDLEQHLQRGASGKIASIVGRYYAMDRDNRWERVKVAYDLLVNGKGTASQNLIQSMLDSYKEGVTDEFLKPIVKVAADGQPLATIQEGDVVICFNFRTDRGREITQALTQQDFHAFEMHRLNLNYLTMTNYDATFTGVTPIFEKDNLENTLGAVLEAHHKTQIRIAETEKYPHVTFFFSGGREVEFTGETRILRNSPKVATYDLQPEMSAFELRDALVPELQARTADFVVLNFANTDMVGHTGVFEAAVKAAEAVDQCTKDVVETALAAGYACIVIADHGNAEFMVNANGTPNTAHTTNLVPCILADTSYHGTLADGKLGDIAPTVLALMGIPQPPEMTGTSLLLPTSTPAGA</sequence>
<feature type="binding site" evidence="9 13">
    <location>
        <position position="455"/>
    </location>
    <ligand>
        <name>Mn(2+)</name>
        <dbReference type="ChEBI" id="CHEBI:29035"/>
        <label>2</label>
    </ligand>
</feature>
<dbReference type="InterPro" id="IPR005995">
    <property type="entry name" value="Pgm_bpd_ind"/>
</dbReference>
<dbReference type="Gene3D" id="3.40.1450.10">
    <property type="entry name" value="BPG-independent phosphoglycerate mutase, domain B"/>
    <property type="match status" value="1"/>
</dbReference>
<dbReference type="InterPro" id="IPR036646">
    <property type="entry name" value="PGAM_B_sf"/>
</dbReference>
<evidence type="ECO:0000256" key="10">
    <source>
        <dbReference type="NCBIfam" id="TIGR01307"/>
    </source>
</evidence>
<dbReference type="Pfam" id="PF06415">
    <property type="entry name" value="iPGM_N"/>
    <property type="match status" value="1"/>
</dbReference>
<dbReference type="GO" id="GO:0030145">
    <property type="term" value="F:manganese ion binding"/>
    <property type="evidence" value="ECO:0007669"/>
    <property type="project" value="UniProtKB-UniRule"/>
</dbReference>
<evidence type="ECO:0000256" key="2">
    <source>
        <dbReference type="ARBA" id="ARBA00002315"/>
    </source>
</evidence>
<evidence type="ECO:0000256" key="9">
    <source>
        <dbReference type="HAMAP-Rule" id="MF_01038"/>
    </source>
</evidence>
<protein>
    <recommendedName>
        <fullName evidence="9 10">2,3-bisphosphoglycerate-independent phosphoglycerate mutase</fullName>
        <shortName evidence="9">BPG-independent PGAM</shortName>
        <shortName evidence="9">Phosphoglyceromutase</shortName>
        <shortName evidence="9">iPGM</shortName>
        <ecNumber evidence="9 10">5.4.2.12</ecNumber>
    </recommendedName>
</protein>
<comment type="function">
    <text evidence="2 9">Catalyzes the interconversion of 2-phosphoglycerate and 3-phosphoglycerate.</text>
</comment>
<feature type="binding site" evidence="9 12">
    <location>
        <begin position="273"/>
        <end position="276"/>
    </location>
    <ligand>
        <name>substrate</name>
    </ligand>
</feature>
<dbReference type="PANTHER" id="PTHR31637:SF0">
    <property type="entry name" value="2,3-BISPHOSPHOGLYCERATE-INDEPENDENT PHOSPHOGLYCERATE MUTASE"/>
    <property type="match status" value="1"/>
</dbReference>
<feature type="active site" description="Phosphoserine intermediate" evidence="9 11">
    <location>
        <position position="74"/>
    </location>
</feature>
<evidence type="ECO:0000256" key="13">
    <source>
        <dbReference type="PIRSR" id="PIRSR001492-3"/>
    </source>
</evidence>
<evidence type="ECO:0000313" key="17">
    <source>
        <dbReference type="Proteomes" id="UP000183947"/>
    </source>
</evidence>
<feature type="binding site" evidence="9 12">
    <location>
        <position position="135"/>
    </location>
    <ligand>
        <name>substrate</name>
    </ligand>
</feature>
<feature type="domain" description="Metalloenzyme" evidence="14">
    <location>
        <begin position="16"/>
        <end position="509"/>
    </location>
</feature>
<evidence type="ECO:0000256" key="11">
    <source>
        <dbReference type="PIRSR" id="PIRSR001492-1"/>
    </source>
</evidence>
<dbReference type="Pfam" id="PF01676">
    <property type="entry name" value="Metalloenzyme"/>
    <property type="match status" value="1"/>
</dbReference>
<feature type="binding site" evidence="9 12">
    <location>
        <position position="197"/>
    </location>
    <ligand>
        <name>substrate</name>
    </ligand>
</feature>
<keyword evidence="17" id="KW-1185">Reference proteome</keyword>
<dbReference type="GO" id="GO:0006007">
    <property type="term" value="P:glucose catabolic process"/>
    <property type="evidence" value="ECO:0007669"/>
    <property type="project" value="InterPro"/>
</dbReference>
<feature type="binding site" evidence="9 13">
    <location>
        <position position="413"/>
    </location>
    <ligand>
        <name>Mn(2+)</name>
        <dbReference type="ChEBI" id="CHEBI:29035"/>
        <label>1</label>
    </ligand>
</feature>
<dbReference type="Proteomes" id="UP000183947">
    <property type="component" value="Unassembled WGS sequence"/>
</dbReference>
<evidence type="ECO:0000259" key="15">
    <source>
        <dbReference type="Pfam" id="PF06415"/>
    </source>
</evidence>
<name>A0A1M7CB60_9BACT</name>
<evidence type="ECO:0000256" key="6">
    <source>
        <dbReference type="ARBA" id="ARBA00023152"/>
    </source>
</evidence>
<accession>A0A1M7CB60</accession>
<dbReference type="AlphaFoldDB" id="A0A1M7CB60"/>
<evidence type="ECO:0000256" key="8">
    <source>
        <dbReference type="ARBA" id="ARBA00023235"/>
    </source>
</evidence>
<comment type="cofactor">
    <cofactor evidence="9">
        <name>Mn(2+)</name>
        <dbReference type="ChEBI" id="CHEBI:29035"/>
    </cofactor>
    <text evidence="9">Binds 2 manganese ions per subunit.</text>
</comment>
<evidence type="ECO:0000256" key="12">
    <source>
        <dbReference type="PIRSR" id="PIRSR001492-2"/>
    </source>
</evidence>
<dbReference type="GO" id="GO:0005829">
    <property type="term" value="C:cytosol"/>
    <property type="evidence" value="ECO:0007669"/>
    <property type="project" value="TreeGrafter"/>
</dbReference>
<dbReference type="SUPFAM" id="SSF64158">
    <property type="entry name" value="2,3-Bisphosphoglycerate-independent phosphoglycerate mutase, substrate-binding domain"/>
    <property type="match status" value="1"/>
</dbReference>
<keyword evidence="6 9" id="KW-0324">Glycolysis</keyword>
<comment type="similarity">
    <text evidence="4 9">Belongs to the BPG-independent phosphoglycerate mutase family.</text>
</comment>
<feature type="binding site" evidence="9 13">
    <location>
        <position position="454"/>
    </location>
    <ligand>
        <name>Mn(2+)</name>
        <dbReference type="ChEBI" id="CHEBI:29035"/>
        <label>2</label>
    </ligand>
</feature>
<evidence type="ECO:0000313" key="16">
    <source>
        <dbReference type="EMBL" id="SHL64413.1"/>
    </source>
</evidence>
<evidence type="ECO:0000256" key="7">
    <source>
        <dbReference type="ARBA" id="ARBA00023211"/>
    </source>
</evidence>
<evidence type="ECO:0000256" key="1">
    <source>
        <dbReference type="ARBA" id="ARBA00000370"/>
    </source>
</evidence>
<feature type="binding site" evidence="9 12">
    <location>
        <position position="346"/>
    </location>
    <ligand>
        <name>substrate</name>
    </ligand>
</feature>
<dbReference type="HAMAP" id="MF_01038">
    <property type="entry name" value="GpmI"/>
    <property type="match status" value="1"/>
</dbReference>
<dbReference type="GO" id="GO:0006096">
    <property type="term" value="P:glycolytic process"/>
    <property type="evidence" value="ECO:0007669"/>
    <property type="project" value="UniProtKB-UniRule"/>
</dbReference>
<evidence type="ECO:0000259" key="14">
    <source>
        <dbReference type="Pfam" id="PF01676"/>
    </source>
</evidence>
<keyword evidence="8 9" id="KW-0413">Isomerase</keyword>
<gene>
    <name evidence="9" type="primary">gpmI</name>
    <name evidence="16" type="ORF">SAMN02746009_03114</name>
</gene>
<dbReference type="Gene3D" id="3.40.720.10">
    <property type="entry name" value="Alkaline Phosphatase, subunit A"/>
    <property type="match status" value="1"/>
</dbReference>
<feature type="binding site" evidence="9 12">
    <location>
        <position position="203"/>
    </location>
    <ligand>
        <name>substrate</name>
    </ligand>
</feature>
<keyword evidence="7 9" id="KW-0464">Manganese</keyword>
<dbReference type="STRING" id="1121959.SAMN02746009_03114"/>
<feature type="binding site" evidence="9 12">
    <location>
        <begin position="165"/>
        <end position="166"/>
    </location>
    <ligand>
        <name>substrate</name>
    </ligand>
</feature>
<feature type="binding site" evidence="9 13">
    <location>
        <position position="24"/>
    </location>
    <ligand>
        <name>Mn(2+)</name>
        <dbReference type="ChEBI" id="CHEBI:29035"/>
        <label>2</label>
    </ligand>
</feature>
<dbReference type="SUPFAM" id="SSF53649">
    <property type="entry name" value="Alkaline phosphatase-like"/>
    <property type="match status" value="1"/>
</dbReference>
<dbReference type="PIRSF" id="PIRSF001492">
    <property type="entry name" value="IPGAM"/>
    <property type="match status" value="1"/>
</dbReference>
<dbReference type="InterPro" id="IPR006124">
    <property type="entry name" value="Metalloenzyme"/>
</dbReference>
<feature type="binding site" evidence="9 13">
    <location>
        <position position="472"/>
    </location>
    <ligand>
        <name>Mn(2+)</name>
        <dbReference type="ChEBI" id="CHEBI:29035"/>
        <label>1</label>
    </ligand>
</feature>
<evidence type="ECO:0000256" key="5">
    <source>
        <dbReference type="ARBA" id="ARBA00022723"/>
    </source>
</evidence>
<evidence type="ECO:0000256" key="4">
    <source>
        <dbReference type="ARBA" id="ARBA00008819"/>
    </source>
</evidence>
<dbReference type="EMBL" id="FRAS01000018">
    <property type="protein sequence ID" value="SHL64413.1"/>
    <property type="molecule type" value="Genomic_DNA"/>
</dbReference>
<dbReference type="NCBIfam" id="TIGR01307">
    <property type="entry name" value="pgm_bpd_ind"/>
    <property type="match status" value="1"/>
</dbReference>
<comment type="subunit">
    <text evidence="9">Monomer.</text>
</comment>
<dbReference type="InterPro" id="IPR011258">
    <property type="entry name" value="BPG-indep_PGM_N"/>
</dbReference>
<keyword evidence="5 9" id="KW-0479">Metal-binding</keyword>
<feature type="binding site" evidence="9 13">
    <location>
        <position position="74"/>
    </location>
    <ligand>
        <name>Mn(2+)</name>
        <dbReference type="ChEBI" id="CHEBI:29035"/>
        <label>2</label>
    </ligand>
</feature>